<dbReference type="EMBL" id="CP002857">
    <property type="protein sequence ID" value="AEI08489.1"/>
    <property type="molecule type" value="Genomic_DNA"/>
</dbReference>
<dbReference type="EC" id="3.4.21.83" evidence="8"/>
<accession>F8E140</accession>
<gene>
    <name evidence="8" type="primary">ptrB</name>
    <name evidence="8" type="ordered locus">CRES_0126</name>
</gene>
<sequence>MSTENPSQNTAASTSDIKAPVPRKHPTTRTFHGRDFVDNYEWMRDKESEELMAHLKAENAWTEHRTSHLDSLKKDIFEEIKARVQETDLSVPVRSGQWWYFSRTEEGKNYPTMCRIPAREVDDWTPPRIEAGTAAEDEEVFLDANALAEGSKFFSLGAASVTLDGTRLAYSVDLAGDERFKMRFKDLTTGEHWPEEISNISYGATWVGNDTVYYQRVDDAWRPHEIWKHTLGTPVEEDELVFREEDERYWTGVGTTRSERYLLVSTSSKVTSECWYLDLQDPDAELTCILPRENGIEYGVDHAVVDGRDYWMVVHNRNGVNSELGYHPVGRIETLADVSTLVAHRDDARVDGVEVFRNYLVLELREDAVETAYLMDIRNGFSEFVPIAVDEELVSVNTTGNSEWESPVLRIVVTSFVRPARVFDMDLATGEKVLRKEQIVLPAPDGTPFKPGDYVARRVWVTARDGAQVPVSLIYRADLDLNQPNPVLLYGYGSYEISRDPAFLTARLPMLDRGGIFAIAHVRGGGEMGRAWYDNGKQLKKMNTFTDFIDVADHLIETGVTTAETMVAEGGSAGGMLMGAIANMAPDRFSGVQAIVPFVDPLTSMLMPDLPLTVTEWDEWGDPYHDPEVYDYMASYAPYENIDPETKYPAILAVTSLNDTRVLYVEPAKWVAKLRDVAGADALMKIDLASGHGGVSGRYEQWKEIAFETAWELERMGLA</sequence>
<name>F8E140_CORRG</name>
<comment type="similarity">
    <text evidence="1">Belongs to the peptidase S9A family.</text>
</comment>
<dbReference type="KEGG" id="crd:CRES_0126"/>
<dbReference type="InterPro" id="IPR029058">
    <property type="entry name" value="AB_hydrolase_fold"/>
</dbReference>
<dbReference type="STRING" id="662755.CRES_0126"/>
<dbReference type="SUPFAM" id="SSF50993">
    <property type="entry name" value="Peptidase/esterase 'gauge' domain"/>
    <property type="match status" value="1"/>
</dbReference>
<dbReference type="PANTHER" id="PTHR11757:SF19">
    <property type="entry name" value="PROLYL ENDOPEPTIDASE-LIKE"/>
    <property type="match status" value="1"/>
</dbReference>
<dbReference type="MEROPS" id="S09.010"/>
<feature type="compositionally biased region" description="Polar residues" evidence="5">
    <location>
        <begin position="1"/>
        <end position="16"/>
    </location>
</feature>
<evidence type="ECO:0000313" key="8">
    <source>
        <dbReference type="EMBL" id="AEI08489.1"/>
    </source>
</evidence>
<dbReference type="AlphaFoldDB" id="F8E140"/>
<keyword evidence="9" id="KW-1185">Reference proteome</keyword>
<feature type="domain" description="Peptidase S9 prolyl oligopeptidase catalytic" evidence="6">
    <location>
        <begin position="507"/>
        <end position="716"/>
    </location>
</feature>
<feature type="region of interest" description="Disordered" evidence="5">
    <location>
        <begin position="1"/>
        <end position="30"/>
    </location>
</feature>
<dbReference type="PRINTS" id="PR00862">
    <property type="entry name" value="PROLIGOPTASE"/>
</dbReference>
<evidence type="ECO:0000256" key="5">
    <source>
        <dbReference type="SAM" id="MobiDB-lite"/>
    </source>
</evidence>
<dbReference type="Proteomes" id="UP000000492">
    <property type="component" value="Chromosome"/>
</dbReference>
<dbReference type="Pfam" id="PF02897">
    <property type="entry name" value="Peptidase_S9_N"/>
    <property type="match status" value="1"/>
</dbReference>
<dbReference type="eggNOG" id="COG1770">
    <property type="taxonomic scope" value="Bacteria"/>
</dbReference>
<organism evidence="8 9">
    <name type="scientific">Corynebacterium resistens (strain DSM 45100 / JCM 12819 / GTC 2026 / SICGH 158)</name>
    <dbReference type="NCBI Taxonomy" id="662755"/>
    <lineage>
        <taxon>Bacteria</taxon>
        <taxon>Bacillati</taxon>
        <taxon>Actinomycetota</taxon>
        <taxon>Actinomycetes</taxon>
        <taxon>Mycobacteriales</taxon>
        <taxon>Corynebacteriaceae</taxon>
        <taxon>Corynebacterium</taxon>
    </lineage>
</organism>
<dbReference type="PANTHER" id="PTHR11757">
    <property type="entry name" value="PROTEASE FAMILY S9A OLIGOPEPTIDASE"/>
    <property type="match status" value="1"/>
</dbReference>
<dbReference type="InterPro" id="IPR023302">
    <property type="entry name" value="Pept_S9A_N"/>
</dbReference>
<dbReference type="InterPro" id="IPR002470">
    <property type="entry name" value="Peptidase_S9A"/>
</dbReference>
<evidence type="ECO:0000256" key="1">
    <source>
        <dbReference type="ARBA" id="ARBA00005228"/>
    </source>
</evidence>
<dbReference type="GO" id="GO:0006508">
    <property type="term" value="P:proteolysis"/>
    <property type="evidence" value="ECO:0007669"/>
    <property type="project" value="UniProtKB-KW"/>
</dbReference>
<proteinExistence type="inferred from homology"/>
<dbReference type="Gene3D" id="3.40.50.1820">
    <property type="entry name" value="alpha/beta hydrolase"/>
    <property type="match status" value="1"/>
</dbReference>
<evidence type="ECO:0000256" key="3">
    <source>
        <dbReference type="ARBA" id="ARBA00022801"/>
    </source>
</evidence>
<evidence type="ECO:0000256" key="2">
    <source>
        <dbReference type="ARBA" id="ARBA00022670"/>
    </source>
</evidence>
<evidence type="ECO:0000256" key="4">
    <source>
        <dbReference type="ARBA" id="ARBA00022825"/>
    </source>
</evidence>
<dbReference type="Pfam" id="PF00326">
    <property type="entry name" value="Peptidase_S9"/>
    <property type="match status" value="1"/>
</dbReference>
<dbReference type="RefSeq" id="WP_013887519.1">
    <property type="nucleotide sequence ID" value="NC_015673.1"/>
</dbReference>
<feature type="domain" description="Peptidase S9A N-terminal" evidence="7">
    <location>
        <begin position="21"/>
        <end position="437"/>
    </location>
</feature>
<dbReference type="GO" id="GO:0004252">
    <property type="term" value="F:serine-type endopeptidase activity"/>
    <property type="evidence" value="ECO:0007669"/>
    <property type="project" value="UniProtKB-EC"/>
</dbReference>
<evidence type="ECO:0000313" key="9">
    <source>
        <dbReference type="Proteomes" id="UP000000492"/>
    </source>
</evidence>
<dbReference type="SUPFAM" id="SSF53474">
    <property type="entry name" value="alpha/beta-Hydrolases"/>
    <property type="match status" value="1"/>
</dbReference>
<keyword evidence="2" id="KW-0645">Protease</keyword>
<dbReference type="InterPro" id="IPR051543">
    <property type="entry name" value="Serine_Peptidase_S9A"/>
</dbReference>
<evidence type="ECO:0000259" key="7">
    <source>
        <dbReference type="Pfam" id="PF02897"/>
    </source>
</evidence>
<dbReference type="Gene3D" id="2.130.10.120">
    <property type="entry name" value="Prolyl oligopeptidase, N-terminal domain"/>
    <property type="match status" value="1"/>
</dbReference>
<keyword evidence="3 8" id="KW-0378">Hydrolase</keyword>
<dbReference type="HOGENOM" id="CLU_011290_0_2_11"/>
<evidence type="ECO:0000259" key="6">
    <source>
        <dbReference type="Pfam" id="PF00326"/>
    </source>
</evidence>
<dbReference type="InterPro" id="IPR001375">
    <property type="entry name" value="Peptidase_S9_cat"/>
</dbReference>
<protein>
    <submittedName>
        <fullName evidence="8">Oligopeptidase B</fullName>
        <ecNumber evidence="8">3.4.21.83</ecNumber>
    </submittedName>
</protein>
<keyword evidence="4" id="KW-0720">Serine protease</keyword>
<reference evidence="8 9" key="1">
    <citation type="journal article" date="2012" name="BMC Genomics">
        <title>Complete genome sequence, lifestyle, and multi-drug resistance of the human pathogen Corynebacterium resistens DSM 45100 isolated from blood samples of a leukemia patient.</title>
        <authorList>
            <person name="Schroder J."/>
            <person name="Maus I."/>
            <person name="Meyer K."/>
            <person name="Wordemann S."/>
            <person name="Blom J."/>
            <person name="Jaenicke S."/>
            <person name="Schneider J."/>
            <person name="Trost E."/>
            <person name="Tauch A."/>
        </authorList>
    </citation>
    <scope>NUCLEOTIDE SEQUENCE [LARGE SCALE GENOMIC DNA]</scope>
    <source>
        <strain evidence="9">DSM 45100 / JCM 12819 / CCUG 50093 / GTC 2026 / SICGH 158</strain>
    </source>
</reference>